<dbReference type="PANTHER" id="PTHR21496">
    <property type="entry name" value="FERREDOXIN-RELATED"/>
    <property type="match status" value="1"/>
</dbReference>
<proteinExistence type="predicted"/>
<feature type="domain" description="Rieske" evidence="7">
    <location>
        <begin position="9"/>
        <end position="111"/>
    </location>
</feature>
<keyword evidence="3" id="KW-0408">Iron</keyword>
<reference evidence="8 9" key="1">
    <citation type="journal article" date="2015" name="Appl. Environ. Microbiol.">
        <title>Nanoarchaeota, Their Sulfolobales Host, and Nanoarchaeota Virus Distribution across Yellowstone National Park Hot Springs.</title>
        <authorList>
            <person name="Munson-McGee J.H."/>
            <person name="Field E.K."/>
            <person name="Bateson M."/>
            <person name="Rooney C."/>
            <person name="Stepanauskas R."/>
            <person name="Young M.J."/>
        </authorList>
    </citation>
    <scope>NUCLEOTIDE SEQUENCE [LARGE SCALE GENOMIC DNA]</scope>
    <source>
        <strain evidence="8">SCGC AC-742_N10</strain>
    </source>
</reference>
<dbReference type="PANTHER" id="PTHR21496:SF0">
    <property type="entry name" value="RIESKE DOMAIN-CONTAINING PROTEIN"/>
    <property type="match status" value="1"/>
</dbReference>
<evidence type="ECO:0000313" key="9">
    <source>
        <dbReference type="Proteomes" id="UP000245638"/>
    </source>
</evidence>
<dbReference type="GO" id="GO:0051537">
    <property type="term" value="F:2 iron, 2 sulfur cluster binding"/>
    <property type="evidence" value="ECO:0007669"/>
    <property type="project" value="UniProtKB-KW"/>
</dbReference>
<evidence type="ECO:0000256" key="3">
    <source>
        <dbReference type="ARBA" id="ARBA00023004"/>
    </source>
</evidence>
<evidence type="ECO:0000256" key="4">
    <source>
        <dbReference type="ARBA" id="ARBA00023014"/>
    </source>
</evidence>
<evidence type="ECO:0000256" key="5">
    <source>
        <dbReference type="ARBA" id="ARBA00023157"/>
    </source>
</evidence>
<accession>A0A2T9X869</accession>
<organism evidence="8 9">
    <name type="scientific">Acidianus hospitalis</name>
    <dbReference type="NCBI Taxonomy" id="563177"/>
    <lineage>
        <taxon>Archaea</taxon>
        <taxon>Thermoproteota</taxon>
        <taxon>Thermoprotei</taxon>
        <taxon>Sulfolobales</taxon>
        <taxon>Sulfolobaceae</taxon>
        <taxon>Acidianus</taxon>
    </lineage>
</organism>
<dbReference type="Proteomes" id="UP000245638">
    <property type="component" value="Unassembled WGS sequence"/>
</dbReference>
<evidence type="ECO:0000256" key="1">
    <source>
        <dbReference type="ARBA" id="ARBA00022714"/>
    </source>
</evidence>
<keyword evidence="4" id="KW-0411">Iron-sulfur</keyword>
<dbReference type="GO" id="GO:0046872">
    <property type="term" value="F:metal ion binding"/>
    <property type="evidence" value="ECO:0007669"/>
    <property type="project" value="UniProtKB-KW"/>
</dbReference>
<name>A0A2T9X869_9CREN</name>
<dbReference type="Pfam" id="PF00355">
    <property type="entry name" value="Rieske"/>
    <property type="match status" value="1"/>
</dbReference>
<evidence type="ECO:0000313" key="8">
    <source>
        <dbReference type="EMBL" id="PVU76294.1"/>
    </source>
</evidence>
<evidence type="ECO:0000256" key="6">
    <source>
        <dbReference type="ARBA" id="ARBA00034078"/>
    </source>
</evidence>
<evidence type="ECO:0000256" key="2">
    <source>
        <dbReference type="ARBA" id="ARBA00022723"/>
    </source>
</evidence>
<keyword evidence="1" id="KW-0001">2Fe-2S</keyword>
<keyword evidence="2" id="KW-0479">Metal-binding</keyword>
<dbReference type="PRINTS" id="PR00162">
    <property type="entry name" value="RIESKE"/>
</dbReference>
<dbReference type="InterPro" id="IPR005805">
    <property type="entry name" value="Rieske_Fe-S_prot_C"/>
</dbReference>
<dbReference type="EMBL" id="QEFD01000111">
    <property type="protein sequence ID" value="PVU76294.1"/>
    <property type="molecule type" value="Genomic_DNA"/>
</dbReference>
<evidence type="ECO:0000259" key="7">
    <source>
        <dbReference type="PROSITE" id="PS51296"/>
    </source>
</evidence>
<dbReference type="InterPro" id="IPR036922">
    <property type="entry name" value="Rieske_2Fe-2S_sf"/>
</dbReference>
<dbReference type="CDD" id="cd03467">
    <property type="entry name" value="Rieske"/>
    <property type="match status" value="1"/>
</dbReference>
<sequence>MTKMLTQQKIVIKKDEIPPMSMVEYYFPAQKPWERKPVLVINYKGSFFAIEAFCSHAGLSLEDGFLTDDGKVVCPWHGSVFDIKTGKVVDGPAKRDLKTYHVEVKGDEVIIYE</sequence>
<protein>
    <submittedName>
        <fullName evidence="8">Rieske (2Fe-2S) protein</fullName>
    </submittedName>
</protein>
<dbReference type="InterPro" id="IPR017941">
    <property type="entry name" value="Rieske_2Fe-2S"/>
</dbReference>
<keyword evidence="5" id="KW-1015">Disulfide bond</keyword>
<dbReference type="Gene3D" id="2.102.10.10">
    <property type="entry name" value="Rieske [2Fe-2S] iron-sulphur domain"/>
    <property type="match status" value="1"/>
</dbReference>
<gene>
    <name evidence="8" type="ORF">DDW13_03580</name>
</gene>
<dbReference type="SUPFAM" id="SSF50022">
    <property type="entry name" value="ISP domain"/>
    <property type="match status" value="1"/>
</dbReference>
<comment type="cofactor">
    <cofactor evidence="6">
        <name>[2Fe-2S] cluster</name>
        <dbReference type="ChEBI" id="CHEBI:190135"/>
    </cofactor>
</comment>
<dbReference type="PROSITE" id="PS51296">
    <property type="entry name" value="RIESKE"/>
    <property type="match status" value="1"/>
</dbReference>
<comment type="caution">
    <text evidence="8">The sequence shown here is derived from an EMBL/GenBank/DDBJ whole genome shotgun (WGS) entry which is preliminary data.</text>
</comment>
<dbReference type="AlphaFoldDB" id="A0A2T9X869"/>
<dbReference type="GO" id="GO:0016020">
    <property type="term" value="C:membrane"/>
    <property type="evidence" value="ECO:0007669"/>
    <property type="project" value="InterPro"/>
</dbReference>